<organism evidence="1 2">
    <name type="scientific">Aspergillus tubingensis (strain CBS 134.48)</name>
    <dbReference type="NCBI Taxonomy" id="767770"/>
    <lineage>
        <taxon>Eukaryota</taxon>
        <taxon>Fungi</taxon>
        <taxon>Dikarya</taxon>
        <taxon>Ascomycota</taxon>
        <taxon>Pezizomycotina</taxon>
        <taxon>Eurotiomycetes</taxon>
        <taxon>Eurotiomycetidae</taxon>
        <taxon>Eurotiales</taxon>
        <taxon>Aspergillaceae</taxon>
        <taxon>Aspergillus</taxon>
        <taxon>Aspergillus subgen. Circumdati</taxon>
    </lineage>
</organism>
<dbReference type="OrthoDB" id="4407839at2759"/>
<reference evidence="2" key="1">
    <citation type="journal article" date="2017" name="Genome Biol.">
        <title>Comparative genomics reveals high biological diversity and specific adaptations in the industrially and medically important fungal genus Aspergillus.</title>
        <authorList>
            <person name="de Vries R.P."/>
            <person name="Riley R."/>
            <person name="Wiebenga A."/>
            <person name="Aguilar-Osorio G."/>
            <person name="Amillis S."/>
            <person name="Uchima C.A."/>
            <person name="Anderluh G."/>
            <person name="Asadollahi M."/>
            <person name="Askin M."/>
            <person name="Barry K."/>
            <person name="Battaglia E."/>
            <person name="Bayram O."/>
            <person name="Benocci T."/>
            <person name="Braus-Stromeyer S.A."/>
            <person name="Caldana C."/>
            <person name="Canovas D."/>
            <person name="Cerqueira G.C."/>
            <person name="Chen F."/>
            <person name="Chen W."/>
            <person name="Choi C."/>
            <person name="Clum A."/>
            <person name="Dos Santos R.A."/>
            <person name="Damasio A.R."/>
            <person name="Diallinas G."/>
            <person name="Emri T."/>
            <person name="Fekete E."/>
            <person name="Flipphi M."/>
            <person name="Freyberg S."/>
            <person name="Gallo A."/>
            <person name="Gournas C."/>
            <person name="Habgood R."/>
            <person name="Hainaut M."/>
            <person name="Harispe M.L."/>
            <person name="Henrissat B."/>
            <person name="Hilden K.S."/>
            <person name="Hope R."/>
            <person name="Hossain A."/>
            <person name="Karabika E."/>
            <person name="Karaffa L."/>
            <person name="Karanyi Z."/>
            <person name="Krasevec N."/>
            <person name="Kuo A."/>
            <person name="Kusch H."/>
            <person name="LaButti K."/>
            <person name="Lagendijk E.L."/>
            <person name="Lapidus A."/>
            <person name="Levasseur A."/>
            <person name="Lindquist E."/>
            <person name="Lipzen A."/>
            <person name="Logrieco A.F."/>
            <person name="MacCabe A."/>
            <person name="Maekelae M.R."/>
            <person name="Malavazi I."/>
            <person name="Melin P."/>
            <person name="Meyer V."/>
            <person name="Mielnichuk N."/>
            <person name="Miskei M."/>
            <person name="Molnar A.P."/>
            <person name="Mule G."/>
            <person name="Ngan C.Y."/>
            <person name="Orejas M."/>
            <person name="Orosz E."/>
            <person name="Ouedraogo J.P."/>
            <person name="Overkamp K.M."/>
            <person name="Park H.-S."/>
            <person name="Perrone G."/>
            <person name="Piumi F."/>
            <person name="Punt P.J."/>
            <person name="Ram A.F."/>
            <person name="Ramon A."/>
            <person name="Rauscher S."/>
            <person name="Record E."/>
            <person name="Riano-Pachon D.M."/>
            <person name="Robert V."/>
            <person name="Roehrig J."/>
            <person name="Ruller R."/>
            <person name="Salamov A."/>
            <person name="Salih N.S."/>
            <person name="Samson R.A."/>
            <person name="Sandor E."/>
            <person name="Sanguinetti M."/>
            <person name="Schuetze T."/>
            <person name="Sepcic K."/>
            <person name="Shelest E."/>
            <person name="Sherlock G."/>
            <person name="Sophianopoulou V."/>
            <person name="Squina F.M."/>
            <person name="Sun H."/>
            <person name="Susca A."/>
            <person name="Todd R.B."/>
            <person name="Tsang A."/>
            <person name="Unkles S.E."/>
            <person name="van de Wiele N."/>
            <person name="van Rossen-Uffink D."/>
            <person name="Oliveira J.V."/>
            <person name="Vesth T.C."/>
            <person name="Visser J."/>
            <person name="Yu J.-H."/>
            <person name="Zhou M."/>
            <person name="Andersen M.R."/>
            <person name="Archer D.B."/>
            <person name="Baker S.E."/>
            <person name="Benoit I."/>
            <person name="Brakhage A.A."/>
            <person name="Braus G.H."/>
            <person name="Fischer R."/>
            <person name="Frisvad J.C."/>
            <person name="Goldman G.H."/>
            <person name="Houbraken J."/>
            <person name="Oakley B."/>
            <person name="Pocsi I."/>
            <person name="Scazzocchio C."/>
            <person name="Seiboth B."/>
            <person name="vanKuyk P.A."/>
            <person name="Wortman J."/>
            <person name="Dyer P.S."/>
            <person name="Grigoriev I.V."/>
        </authorList>
    </citation>
    <scope>NUCLEOTIDE SEQUENCE [LARGE SCALE GENOMIC DNA]</scope>
    <source>
        <strain evidence="2">CBS 134.48</strain>
    </source>
</reference>
<proteinExistence type="predicted"/>
<accession>A0A1L9N059</accession>
<name>A0A1L9N059_ASPTC</name>
<evidence type="ECO:0000313" key="1">
    <source>
        <dbReference type="EMBL" id="OJI82673.1"/>
    </source>
</evidence>
<evidence type="ECO:0000313" key="2">
    <source>
        <dbReference type="Proteomes" id="UP000184304"/>
    </source>
</evidence>
<dbReference type="Proteomes" id="UP000184304">
    <property type="component" value="Unassembled WGS sequence"/>
</dbReference>
<gene>
    <name evidence="1" type="ORF">ASPTUDRAFT_30738</name>
</gene>
<dbReference type="AlphaFoldDB" id="A0A1L9N059"/>
<dbReference type="EMBL" id="KV878204">
    <property type="protein sequence ID" value="OJI82673.1"/>
    <property type="molecule type" value="Genomic_DNA"/>
</dbReference>
<dbReference type="VEuPathDB" id="FungiDB:ASPTUDRAFT_30738"/>
<sequence length="190" mass="21622">MAYLLQNSTELHSIWVHCLVKLMGSPSQSLTMGWEMLHTLRVVEPTQVNSPDDDDDAEGEVRLYRGWNPLSHDSPCRKGFTNSRGINQLFIDNWLSLFEMTSIVRENPSTDEGIRGTPAVHQWKARKSNPHLIEGADVHADRKLPRTIDNIRTPTLLVEQAEATIAPWRRSESMQMPPARVPVYKIQLVS</sequence>
<keyword evidence="2" id="KW-1185">Reference proteome</keyword>
<protein>
    <submittedName>
        <fullName evidence="1">Uncharacterized protein</fullName>
    </submittedName>
</protein>